<dbReference type="InterPro" id="IPR001163">
    <property type="entry name" value="Sm_dom_euk/arc"/>
</dbReference>
<evidence type="ECO:0000256" key="7">
    <source>
        <dbReference type="ARBA" id="ARBA00023242"/>
    </source>
</evidence>
<name>A0A2A9M9G4_BESBE</name>
<evidence type="ECO:0000313" key="11">
    <source>
        <dbReference type="Proteomes" id="UP000224006"/>
    </source>
</evidence>
<dbReference type="GO" id="GO:0005681">
    <property type="term" value="C:spliceosomal complex"/>
    <property type="evidence" value="ECO:0007669"/>
    <property type="project" value="UniProtKB-KW"/>
</dbReference>
<gene>
    <name evidence="10" type="ORF">BESB_011680</name>
</gene>
<dbReference type="Pfam" id="PF01423">
    <property type="entry name" value="LSM"/>
    <property type="match status" value="1"/>
</dbReference>
<evidence type="ECO:0000256" key="1">
    <source>
        <dbReference type="ARBA" id="ARBA00004123"/>
    </source>
</evidence>
<evidence type="ECO:0000256" key="5">
    <source>
        <dbReference type="ARBA" id="ARBA00022884"/>
    </source>
</evidence>
<dbReference type="PROSITE" id="PS52002">
    <property type="entry name" value="SM"/>
    <property type="match status" value="1"/>
</dbReference>
<dbReference type="Gene3D" id="2.30.30.100">
    <property type="match status" value="1"/>
</dbReference>
<evidence type="ECO:0000313" key="10">
    <source>
        <dbReference type="EMBL" id="PFH32556.1"/>
    </source>
</evidence>
<keyword evidence="7" id="KW-0539">Nucleus</keyword>
<accession>A0A2A9M9G4</accession>
<feature type="domain" description="Sm" evidence="9">
    <location>
        <begin position="9"/>
        <end position="94"/>
    </location>
</feature>
<keyword evidence="3" id="KW-0507">mRNA processing</keyword>
<dbReference type="KEGG" id="bbes:BESB_011680"/>
<evidence type="ECO:0000256" key="3">
    <source>
        <dbReference type="ARBA" id="ARBA00022664"/>
    </source>
</evidence>
<dbReference type="InterPro" id="IPR010920">
    <property type="entry name" value="LSM_dom_sf"/>
</dbReference>
<keyword evidence="4" id="KW-0747">Spliceosome</keyword>
<sequence length="96" mass="10661">MDSSTLLQEPLDIVRVSLDERVTVKCRGDRELVGKLHAYDMHLNMVLGDVEEVATTVAVDTITGDEQTKRTTRRLPLIFLRGDAIILVAPVNSSNQ</sequence>
<dbReference type="EMBL" id="NWUJ01000010">
    <property type="protein sequence ID" value="PFH32556.1"/>
    <property type="molecule type" value="Genomic_DNA"/>
</dbReference>
<comment type="subcellular location">
    <subcellularLocation>
        <location evidence="1">Nucleus</location>
    </subcellularLocation>
</comment>
<dbReference type="OrthoDB" id="29543at2759"/>
<dbReference type="CDD" id="cd01730">
    <property type="entry name" value="LSm3"/>
    <property type="match status" value="1"/>
</dbReference>
<dbReference type="InterPro" id="IPR034105">
    <property type="entry name" value="Lsm3"/>
</dbReference>
<comment type="similarity">
    <text evidence="2">Belongs to the snRNP Sm proteins family.</text>
</comment>
<dbReference type="InterPro" id="IPR040002">
    <property type="entry name" value="Sm-like_LSM3"/>
</dbReference>
<reference evidence="10 11" key="1">
    <citation type="submission" date="2017-09" db="EMBL/GenBank/DDBJ databases">
        <title>Genome sequencing of Besnoitia besnoiti strain Bb-Ger1.</title>
        <authorList>
            <person name="Schares G."/>
            <person name="Venepally P."/>
            <person name="Lorenzi H.A."/>
        </authorList>
    </citation>
    <scope>NUCLEOTIDE SEQUENCE [LARGE SCALE GENOMIC DNA]</scope>
    <source>
        <strain evidence="10 11">Bb-Ger1</strain>
    </source>
</reference>
<dbReference type="STRING" id="94643.A0A2A9M9G4"/>
<dbReference type="SUPFAM" id="SSF50182">
    <property type="entry name" value="Sm-like ribonucleoproteins"/>
    <property type="match status" value="1"/>
</dbReference>
<keyword evidence="8" id="KW-0687">Ribonucleoprotein</keyword>
<dbReference type="Proteomes" id="UP000224006">
    <property type="component" value="Chromosome IX"/>
</dbReference>
<keyword evidence="6" id="KW-0508">mRNA splicing</keyword>
<dbReference type="PANTHER" id="PTHR13110">
    <property type="entry name" value="U6 SNRNA-ASSOCIATED SM-LIKE PROTEIN LSM3"/>
    <property type="match status" value="1"/>
</dbReference>
<dbReference type="AlphaFoldDB" id="A0A2A9M9G4"/>
<dbReference type="InterPro" id="IPR047575">
    <property type="entry name" value="Sm"/>
</dbReference>
<dbReference type="GeneID" id="40306230"/>
<protein>
    <submittedName>
        <fullName evidence="10">LSM3, U6 small nuclear RNA associated isoform 2 family protein</fullName>
    </submittedName>
</protein>
<dbReference type="VEuPathDB" id="ToxoDB:BESB_011680"/>
<proteinExistence type="inferred from homology"/>
<dbReference type="GO" id="GO:0003723">
    <property type="term" value="F:RNA binding"/>
    <property type="evidence" value="ECO:0007669"/>
    <property type="project" value="UniProtKB-KW"/>
</dbReference>
<dbReference type="SMART" id="SM00651">
    <property type="entry name" value="Sm"/>
    <property type="match status" value="1"/>
</dbReference>
<organism evidence="10 11">
    <name type="scientific">Besnoitia besnoiti</name>
    <name type="common">Apicomplexan protozoan</name>
    <dbReference type="NCBI Taxonomy" id="94643"/>
    <lineage>
        <taxon>Eukaryota</taxon>
        <taxon>Sar</taxon>
        <taxon>Alveolata</taxon>
        <taxon>Apicomplexa</taxon>
        <taxon>Conoidasida</taxon>
        <taxon>Coccidia</taxon>
        <taxon>Eucoccidiorida</taxon>
        <taxon>Eimeriorina</taxon>
        <taxon>Sarcocystidae</taxon>
        <taxon>Besnoitia</taxon>
    </lineage>
</organism>
<evidence type="ECO:0000256" key="8">
    <source>
        <dbReference type="ARBA" id="ARBA00023274"/>
    </source>
</evidence>
<dbReference type="RefSeq" id="XP_029216565.1">
    <property type="nucleotide sequence ID" value="XM_029359898.1"/>
</dbReference>
<comment type="caution">
    <text evidence="10">The sequence shown here is derived from an EMBL/GenBank/DDBJ whole genome shotgun (WGS) entry which is preliminary data.</text>
</comment>
<dbReference type="GO" id="GO:0000398">
    <property type="term" value="P:mRNA splicing, via spliceosome"/>
    <property type="evidence" value="ECO:0007669"/>
    <property type="project" value="InterPro"/>
</dbReference>
<evidence type="ECO:0000256" key="6">
    <source>
        <dbReference type="ARBA" id="ARBA00023187"/>
    </source>
</evidence>
<dbReference type="GO" id="GO:0120114">
    <property type="term" value="C:Sm-like protein family complex"/>
    <property type="evidence" value="ECO:0007669"/>
    <property type="project" value="UniProtKB-ARBA"/>
</dbReference>
<evidence type="ECO:0000256" key="2">
    <source>
        <dbReference type="ARBA" id="ARBA00006850"/>
    </source>
</evidence>
<evidence type="ECO:0000259" key="9">
    <source>
        <dbReference type="PROSITE" id="PS52002"/>
    </source>
</evidence>
<evidence type="ECO:0000256" key="4">
    <source>
        <dbReference type="ARBA" id="ARBA00022728"/>
    </source>
</evidence>
<keyword evidence="5" id="KW-0694">RNA-binding</keyword>
<keyword evidence="11" id="KW-1185">Reference proteome</keyword>